<evidence type="ECO:0000256" key="1">
    <source>
        <dbReference type="SAM" id="Coils"/>
    </source>
</evidence>
<dbReference type="Pfam" id="PF13565">
    <property type="entry name" value="HTH_32"/>
    <property type="match status" value="1"/>
</dbReference>
<evidence type="ECO:0000256" key="2">
    <source>
        <dbReference type="SAM" id="MobiDB-lite"/>
    </source>
</evidence>
<dbReference type="InterPro" id="IPR048020">
    <property type="entry name" value="Transpos_IS3"/>
</dbReference>
<dbReference type="InterPro" id="IPR001584">
    <property type="entry name" value="Integrase_cat-core"/>
</dbReference>
<dbReference type="PANTHER" id="PTHR46889:SF4">
    <property type="entry name" value="TRANSPOSASE INSO FOR INSERTION SEQUENCE ELEMENT IS911B-RELATED"/>
    <property type="match status" value="1"/>
</dbReference>
<dbReference type="SUPFAM" id="SSF48295">
    <property type="entry name" value="TrpR-like"/>
    <property type="match status" value="2"/>
</dbReference>
<keyword evidence="1" id="KW-0175">Coiled coil</keyword>
<dbReference type="Pfam" id="PF00665">
    <property type="entry name" value="rve"/>
    <property type="match status" value="1"/>
</dbReference>
<evidence type="ECO:0000259" key="3">
    <source>
        <dbReference type="PROSITE" id="PS50994"/>
    </source>
</evidence>
<keyword evidence="5" id="KW-1185">Reference proteome</keyword>
<dbReference type="RefSeq" id="WP_241793637.1">
    <property type="nucleotide sequence ID" value="NZ_JALBUU010000068.1"/>
</dbReference>
<evidence type="ECO:0000313" key="4">
    <source>
        <dbReference type="EMBL" id="MCI0755793.1"/>
    </source>
</evidence>
<protein>
    <submittedName>
        <fullName evidence="4">IS3 family transposase</fullName>
    </submittedName>
</protein>
<dbReference type="InterPro" id="IPR010921">
    <property type="entry name" value="Trp_repressor/repl_initiator"/>
</dbReference>
<sequence length="459" mass="52619">MSQKSSAPASRAGNAGAKPRAEQVVRDIRRATRKQHSSEEKIRIVLEGLRGEDSIAALCRREGIAESLYYTWSKEFLEAGKRRLTGDTARAATTDEVKALRQEARTLKEVVAEQALELRLLKKSFDRGWGRPRMRYTVAEKLEIIRLVEQSHLPVRRTLEHLGIPPATFYRWYERYQTGGPEALADKPSRPDRVWNRIPDNVRGKIIDLALAEPELSPRELAVRFTEQQHYFVSEASIYRLLKAHDLITSPAFIVVKAADEFHTKTTAPNQLWQTDFTYLKVTGWGWFYLSTVLDDFSRYVIAWKLCTGMAASDVTDTLELALAASGCTRVRVRHRPRLLSDNGPSYISVDLAEWLASNGMDHVRGAPCHPQTQGKIERWHQTLKNHILLENYYLPGELEAKVAAFVEHYNHQRYHESLGNLTPADIYFGRGQTILLERERIKRRTIQQRRLLHQSQAA</sequence>
<dbReference type="InterPro" id="IPR012337">
    <property type="entry name" value="RNaseH-like_sf"/>
</dbReference>
<dbReference type="Gene3D" id="1.10.10.10">
    <property type="entry name" value="Winged helix-like DNA-binding domain superfamily/Winged helix DNA-binding domain"/>
    <property type="match status" value="1"/>
</dbReference>
<dbReference type="InterPro" id="IPR036397">
    <property type="entry name" value="RNaseH_sf"/>
</dbReference>
<feature type="region of interest" description="Disordered" evidence="2">
    <location>
        <begin position="1"/>
        <end position="24"/>
    </location>
</feature>
<dbReference type="InterPro" id="IPR050900">
    <property type="entry name" value="Transposase_IS3/IS150/IS904"/>
</dbReference>
<evidence type="ECO:0000313" key="5">
    <source>
        <dbReference type="Proteomes" id="UP001201985"/>
    </source>
</evidence>
<feature type="coiled-coil region" evidence="1">
    <location>
        <begin position="90"/>
        <end position="117"/>
    </location>
</feature>
<organism evidence="4 5">
    <name type="scientific">Teichococcus vastitatis</name>
    <dbReference type="NCBI Taxonomy" id="2307076"/>
    <lineage>
        <taxon>Bacteria</taxon>
        <taxon>Pseudomonadati</taxon>
        <taxon>Pseudomonadota</taxon>
        <taxon>Alphaproteobacteria</taxon>
        <taxon>Acetobacterales</taxon>
        <taxon>Roseomonadaceae</taxon>
        <taxon>Roseomonas</taxon>
    </lineage>
</organism>
<proteinExistence type="predicted"/>
<dbReference type="NCBIfam" id="NF033516">
    <property type="entry name" value="transpos_IS3"/>
    <property type="match status" value="1"/>
</dbReference>
<dbReference type="Gene3D" id="3.30.420.10">
    <property type="entry name" value="Ribonuclease H-like superfamily/Ribonuclease H"/>
    <property type="match status" value="1"/>
</dbReference>
<reference evidence="4 5" key="1">
    <citation type="submission" date="2022-03" db="EMBL/GenBank/DDBJ databases">
        <title>Complete genome analysis of Roseomonas KG 17.1 : a prolific producer of plant growth promoters.</title>
        <authorList>
            <person name="Saadouli I."/>
            <person name="Najjari A."/>
            <person name="Mosbah A."/>
            <person name="Ouzari H.I."/>
        </authorList>
    </citation>
    <scope>NUCLEOTIDE SEQUENCE [LARGE SCALE GENOMIC DNA]</scope>
    <source>
        <strain evidence="4 5">KG17-1</strain>
    </source>
</reference>
<dbReference type="SUPFAM" id="SSF53098">
    <property type="entry name" value="Ribonuclease H-like"/>
    <property type="match status" value="1"/>
</dbReference>
<dbReference type="Proteomes" id="UP001201985">
    <property type="component" value="Unassembled WGS sequence"/>
</dbReference>
<dbReference type="Pfam" id="PF01527">
    <property type="entry name" value="HTH_Tnp_1"/>
    <property type="match status" value="1"/>
</dbReference>
<accession>A0ABS9W922</accession>
<dbReference type="InterPro" id="IPR036388">
    <property type="entry name" value="WH-like_DNA-bd_sf"/>
</dbReference>
<comment type="caution">
    <text evidence="4">The sequence shown here is derived from an EMBL/GenBank/DDBJ whole genome shotgun (WGS) entry which is preliminary data.</text>
</comment>
<dbReference type="InterPro" id="IPR002514">
    <property type="entry name" value="Transposase_8"/>
</dbReference>
<name>A0ABS9W922_9PROT</name>
<dbReference type="PROSITE" id="PS50994">
    <property type="entry name" value="INTEGRASE"/>
    <property type="match status" value="1"/>
</dbReference>
<feature type="domain" description="Integrase catalytic" evidence="3">
    <location>
        <begin position="265"/>
        <end position="432"/>
    </location>
</feature>
<dbReference type="EMBL" id="JALBUU010000068">
    <property type="protein sequence ID" value="MCI0755793.1"/>
    <property type="molecule type" value="Genomic_DNA"/>
</dbReference>
<dbReference type="PANTHER" id="PTHR46889">
    <property type="entry name" value="TRANSPOSASE INSF FOR INSERTION SEQUENCE IS3B-RELATED"/>
    <property type="match status" value="1"/>
</dbReference>
<gene>
    <name evidence="4" type="ORF">MON41_19185</name>
</gene>